<dbReference type="PROSITE" id="PS00039">
    <property type="entry name" value="DEAD_ATP_HELICASE"/>
    <property type="match status" value="1"/>
</dbReference>
<dbReference type="Proteomes" id="UP001153678">
    <property type="component" value="Unassembled WGS sequence"/>
</dbReference>
<dbReference type="GO" id="GO:0004799">
    <property type="term" value="F:thymidylate synthase activity"/>
    <property type="evidence" value="ECO:0007669"/>
    <property type="project" value="UniProtKB-EC"/>
</dbReference>
<organism evidence="5 6">
    <name type="scientific">Funneliformis geosporum</name>
    <dbReference type="NCBI Taxonomy" id="1117311"/>
    <lineage>
        <taxon>Eukaryota</taxon>
        <taxon>Fungi</taxon>
        <taxon>Fungi incertae sedis</taxon>
        <taxon>Mucoromycota</taxon>
        <taxon>Glomeromycotina</taxon>
        <taxon>Glomeromycetes</taxon>
        <taxon>Glomerales</taxon>
        <taxon>Glomeraceae</taxon>
        <taxon>Funneliformis</taxon>
    </lineage>
</organism>
<dbReference type="OrthoDB" id="766at2759"/>
<dbReference type="SUPFAM" id="SSF55831">
    <property type="entry name" value="Thymidylate synthase/dCMP hydroxymethylase"/>
    <property type="match status" value="1"/>
</dbReference>
<dbReference type="InterPro" id="IPR000398">
    <property type="entry name" value="Thymidylate_synthase"/>
</dbReference>
<dbReference type="GO" id="GO:0005829">
    <property type="term" value="C:cytosol"/>
    <property type="evidence" value="ECO:0007669"/>
    <property type="project" value="TreeGrafter"/>
</dbReference>
<evidence type="ECO:0000256" key="3">
    <source>
        <dbReference type="ARBA" id="ARBA00022679"/>
    </source>
</evidence>
<dbReference type="GO" id="GO:0006231">
    <property type="term" value="P:dTMP biosynthetic process"/>
    <property type="evidence" value="ECO:0007669"/>
    <property type="project" value="InterPro"/>
</dbReference>
<keyword evidence="3" id="KW-0808">Transferase</keyword>
<dbReference type="EMBL" id="CAMKVN010001837">
    <property type="protein sequence ID" value="CAI2178346.1"/>
    <property type="molecule type" value="Genomic_DNA"/>
</dbReference>
<dbReference type="Pfam" id="PF00303">
    <property type="entry name" value="Thymidylat_synt"/>
    <property type="match status" value="2"/>
</dbReference>
<evidence type="ECO:0000313" key="5">
    <source>
        <dbReference type="EMBL" id="CAI2178346.1"/>
    </source>
</evidence>
<keyword evidence="2" id="KW-0489">Methyltransferase</keyword>
<dbReference type="InterPro" id="IPR027417">
    <property type="entry name" value="P-loop_NTPase"/>
</dbReference>
<dbReference type="Gene3D" id="3.40.50.300">
    <property type="entry name" value="P-loop containing nucleotide triphosphate hydrolases"/>
    <property type="match status" value="1"/>
</dbReference>
<name>A0A9W4WTS2_9GLOM</name>
<dbReference type="Gene3D" id="3.30.572.10">
    <property type="entry name" value="Thymidylate synthase/dCMP hydroxymethylase domain"/>
    <property type="match status" value="2"/>
</dbReference>
<dbReference type="InterPro" id="IPR045097">
    <property type="entry name" value="Thymidate_synth/dCMP_Mease"/>
</dbReference>
<feature type="domain" description="Thymidylate synthase/dCMP hydroxymethylase" evidence="4">
    <location>
        <begin position="75"/>
        <end position="116"/>
    </location>
</feature>
<sequence length="370" mass="42765">MGLYQPHKAYAEHENLIENGLSTGQKQLVDLNRLFDNSKNKEIFIFDEADNALDENNQKDFRQKIEKISKKKLLIVKNGEVRADRTEVGTKALFGCQMRFNLREGFPLLTTKKYQGENLKEFDEKIKTDNNFAQKYGELGPVYAQFFVSENKELTCLLYQRSGDMFLGVPFNIASYSLLTSLLAQVCGYKLGEFIHVIGDAHIYSNHLEQVKLQLERKPRKIPTLKLNPERKSIFDFCFEDINLENYEPYPPIKAKVAVTERFGQVFYKLIFEKLGENELNELEAKIIDKREGDKIVIGDILEISVDLEKTNRFGREEEYFHLLDFKIDKLVKVEQLKQEIFSLIGEIGNTEEKLSIEVVQSIGVPSPMP</sequence>
<dbReference type="CDD" id="cd00351">
    <property type="entry name" value="TS_Pyrimidine_HMase"/>
    <property type="match status" value="1"/>
</dbReference>
<dbReference type="InterPro" id="IPR036926">
    <property type="entry name" value="Thymidate_synth/dCMP_Mease_sf"/>
</dbReference>
<protein>
    <recommendedName>
        <fullName evidence="1">thymidylate synthase</fullName>
        <ecNumber evidence="1">2.1.1.45</ecNumber>
    </recommendedName>
</protein>
<gene>
    <name evidence="5" type="ORF">FWILDA_LOCUS8540</name>
</gene>
<evidence type="ECO:0000256" key="1">
    <source>
        <dbReference type="ARBA" id="ARBA00011947"/>
    </source>
</evidence>
<comment type="caution">
    <text evidence="5">The sequence shown here is derived from an EMBL/GenBank/DDBJ whole genome shotgun (WGS) entry which is preliminary data.</text>
</comment>
<dbReference type="InterPro" id="IPR000629">
    <property type="entry name" value="RNA-helicase_DEAD-box_CS"/>
</dbReference>
<dbReference type="NCBIfam" id="TIGR03284">
    <property type="entry name" value="thym_sym"/>
    <property type="match status" value="1"/>
</dbReference>
<dbReference type="SUPFAM" id="SSF52540">
    <property type="entry name" value="P-loop containing nucleoside triphosphate hydrolases"/>
    <property type="match status" value="1"/>
</dbReference>
<dbReference type="InterPro" id="IPR023451">
    <property type="entry name" value="Thymidate_synth/dCMP_Mease_dom"/>
</dbReference>
<keyword evidence="6" id="KW-1185">Reference proteome</keyword>
<dbReference type="PANTHER" id="PTHR11548:SF9">
    <property type="entry name" value="THYMIDYLATE SYNTHASE"/>
    <property type="match status" value="1"/>
</dbReference>
<evidence type="ECO:0000259" key="4">
    <source>
        <dbReference type="Pfam" id="PF00303"/>
    </source>
</evidence>
<reference evidence="5" key="1">
    <citation type="submission" date="2022-08" db="EMBL/GenBank/DDBJ databases">
        <authorList>
            <person name="Kallberg Y."/>
            <person name="Tangrot J."/>
            <person name="Rosling A."/>
        </authorList>
    </citation>
    <scope>NUCLEOTIDE SEQUENCE</scope>
    <source>
        <strain evidence="5">Wild A</strain>
    </source>
</reference>
<evidence type="ECO:0000256" key="2">
    <source>
        <dbReference type="ARBA" id="ARBA00022603"/>
    </source>
</evidence>
<evidence type="ECO:0000313" key="6">
    <source>
        <dbReference type="Proteomes" id="UP001153678"/>
    </source>
</evidence>
<dbReference type="PANTHER" id="PTHR11548">
    <property type="entry name" value="THYMIDYLATE SYNTHASE 1"/>
    <property type="match status" value="1"/>
</dbReference>
<dbReference type="AlphaFoldDB" id="A0A9W4WTS2"/>
<feature type="domain" description="Thymidylate synthase/dCMP hydroxymethylase" evidence="4">
    <location>
        <begin position="144"/>
        <end position="259"/>
    </location>
</feature>
<dbReference type="EC" id="2.1.1.45" evidence="1"/>
<proteinExistence type="predicted"/>
<dbReference type="GO" id="GO:0032259">
    <property type="term" value="P:methylation"/>
    <property type="evidence" value="ECO:0007669"/>
    <property type="project" value="UniProtKB-KW"/>
</dbReference>
<accession>A0A9W4WTS2</accession>